<dbReference type="GO" id="GO:0006282">
    <property type="term" value="P:regulation of DNA repair"/>
    <property type="evidence" value="ECO:0007669"/>
    <property type="project" value="UniProtKB-UniRule"/>
</dbReference>
<keyword evidence="7" id="KW-1185">Reference proteome</keyword>
<protein>
    <recommendedName>
        <fullName evidence="3 5">Regulatory protein RecX</fullName>
    </recommendedName>
</protein>
<dbReference type="Proteomes" id="UP000240042">
    <property type="component" value="Unassembled WGS sequence"/>
</dbReference>
<dbReference type="Gene3D" id="1.10.10.10">
    <property type="entry name" value="Winged helix-like DNA-binding domain superfamily/Winged helix DNA-binding domain"/>
    <property type="match status" value="2"/>
</dbReference>
<dbReference type="InterPro" id="IPR036388">
    <property type="entry name" value="WH-like_DNA-bd_sf"/>
</dbReference>
<accession>A0A1I1E9G3</accession>
<comment type="function">
    <text evidence="5">Modulates RecA activity.</text>
</comment>
<sequence length="159" mass="18973">MEKYTLEQLQNKILYFINYRIRSRQEVLVKLKQLAATEDQIHALMDQLVSHGLLDDERFIHFFINENLYVKKRSISYTKQVLKQKGFKEHLINDALLEFLEYNEFSELEQAVHALKQKYSTNSILESKKMLAFLGRRGFSYSVAFDAVKLYLRNDHNFE</sequence>
<evidence type="ECO:0000256" key="2">
    <source>
        <dbReference type="ARBA" id="ARBA00009695"/>
    </source>
</evidence>
<dbReference type="STRING" id="34097.SAMN02745150_01018"/>
<organism evidence="6 7">
    <name type="scientific">Brevinema andersonii</name>
    <dbReference type="NCBI Taxonomy" id="34097"/>
    <lineage>
        <taxon>Bacteria</taxon>
        <taxon>Pseudomonadati</taxon>
        <taxon>Spirochaetota</taxon>
        <taxon>Spirochaetia</taxon>
        <taxon>Brevinematales</taxon>
        <taxon>Brevinemataceae</taxon>
        <taxon>Brevinema</taxon>
    </lineage>
</organism>
<comment type="similarity">
    <text evidence="2 5">Belongs to the RecX family.</text>
</comment>
<dbReference type="AlphaFoldDB" id="A0A1I1E9G3"/>
<keyword evidence="4 5" id="KW-0963">Cytoplasm</keyword>
<evidence type="ECO:0000313" key="6">
    <source>
        <dbReference type="EMBL" id="SFB83744.1"/>
    </source>
</evidence>
<dbReference type="InterPro" id="IPR003783">
    <property type="entry name" value="Regulatory_RecX"/>
</dbReference>
<name>A0A1I1E9G3_BREAD</name>
<gene>
    <name evidence="5" type="primary">recX</name>
    <name evidence="6" type="ORF">SAMN02745150_01018</name>
</gene>
<evidence type="ECO:0000256" key="3">
    <source>
        <dbReference type="ARBA" id="ARBA00018111"/>
    </source>
</evidence>
<dbReference type="GO" id="GO:0005737">
    <property type="term" value="C:cytoplasm"/>
    <property type="evidence" value="ECO:0007669"/>
    <property type="project" value="UniProtKB-SubCell"/>
</dbReference>
<dbReference type="EMBL" id="FOKY01000009">
    <property type="protein sequence ID" value="SFB83744.1"/>
    <property type="molecule type" value="Genomic_DNA"/>
</dbReference>
<dbReference type="HAMAP" id="MF_01114">
    <property type="entry name" value="RecX"/>
    <property type="match status" value="1"/>
</dbReference>
<evidence type="ECO:0000313" key="7">
    <source>
        <dbReference type="Proteomes" id="UP000240042"/>
    </source>
</evidence>
<evidence type="ECO:0000256" key="4">
    <source>
        <dbReference type="ARBA" id="ARBA00022490"/>
    </source>
</evidence>
<comment type="subcellular location">
    <subcellularLocation>
        <location evidence="1 5">Cytoplasm</location>
    </subcellularLocation>
</comment>
<proteinExistence type="inferred from homology"/>
<reference evidence="7" key="1">
    <citation type="submission" date="2016-10" db="EMBL/GenBank/DDBJ databases">
        <authorList>
            <person name="Varghese N."/>
            <person name="Submissions S."/>
        </authorList>
    </citation>
    <scope>NUCLEOTIDE SEQUENCE [LARGE SCALE GENOMIC DNA]</scope>
    <source>
        <strain evidence="7">ATCC 43811</strain>
    </source>
</reference>
<evidence type="ECO:0000256" key="1">
    <source>
        <dbReference type="ARBA" id="ARBA00004496"/>
    </source>
</evidence>
<evidence type="ECO:0000256" key="5">
    <source>
        <dbReference type="HAMAP-Rule" id="MF_01114"/>
    </source>
</evidence>